<name>A0A2M7W1E3_9BACT</name>
<dbReference type="AlphaFoldDB" id="A0A2M7W1E3"/>
<dbReference type="Proteomes" id="UP000228952">
    <property type="component" value="Unassembled WGS sequence"/>
</dbReference>
<comment type="caution">
    <text evidence="2">The sequence shown here is derived from an EMBL/GenBank/DDBJ whole genome shotgun (WGS) entry which is preliminary data.</text>
</comment>
<dbReference type="EMBL" id="PFQB01000101">
    <property type="protein sequence ID" value="PJA12879.1"/>
    <property type="molecule type" value="Genomic_DNA"/>
</dbReference>
<keyword evidence="1" id="KW-0812">Transmembrane</keyword>
<sequence>MLNDKNQHQKSLSIPKHIALVMVSITAVLIFLQFSVSIRYQPVAQMVGVMDSQSKTLNTTYLDYEEQNAILRSSKFLLNEKATGFVSAPSKVLYVNPGDTVVSSNE</sequence>
<feature type="transmembrane region" description="Helical" evidence="1">
    <location>
        <begin position="18"/>
        <end position="36"/>
    </location>
</feature>
<keyword evidence="1" id="KW-0472">Membrane</keyword>
<evidence type="ECO:0000256" key="1">
    <source>
        <dbReference type="SAM" id="Phobius"/>
    </source>
</evidence>
<organism evidence="2 3">
    <name type="scientific">Candidatus Dojkabacteria bacterium CG_4_10_14_0_2_um_filter_Dojkabacteria_WS6_41_15</name>
    <dbReference type="NCBI Taxonomy" id="2014249"/>
    <lineage>
        <taxon>Bacteria</taxon>
        <taxon>Candidatus Dojkabacteria</taxon>
    </lineage>
</organism>
<accession>A0A2M7W1E3</accession>
<proteinExistence type="predicted"/>
<keyword evidence="1" id="KW-1133">Transmembrane helix</keyword>
<evidence type="ECO:0000313" key="3">
    <source>
        <dbReference type="Proteomes" id="UP000228952"/>
    </source>
</evidence>
<reference evidence="3" key="1">
    <citation type="submission" date="2017-09" db="EMBL/GenBank/DDBJ databases">
        <title>Depth-based differentiation of microbial function through sediment-hosted aquifers and enrichment of novel symbionts in the deep terrestrial subsurface.</title>
        <authorList>
            <person name="Probst A.J."/>
            <person name="Ladd B."/>
            <person name="Jarett J.K."/>
            <person name="Geller-Mcgrath D.E."/>
            <person name="Sieber C.M.K."/>
            <person name="Emerson J.B."/>
            <person name="Anantharaman K."/>
            <person name="Thomas B.C."/>
            <person name="Malmstrom R."/>
            <person name="Stieglmeier M."/>
            <person name="Klingl A."/>
            <person name="Woyke T."/>
            <person name="Ryan C.M."/>
            <person name="Banfield J.F."/>
        </authorList>
    </citation>
    <scope>NUCLEOTIDE SEQUENCE [LARGE SCALE GENOMIC DNA]</scope>
</reference>
<protein>
    <submittedName>
        <fullName evidence="2">Uncharacterized protein</fullName>
    </submittedName>
</protein>
<evidence type="ECO:0000313" key="2">
    <source>
        <dbReference type="EMBL" id="PJA12879.1"/>
    </source>
</evidence>
<gene>
    <name evidence="2" type="ORF">COX64_04105</name>
</gene>